<dbReference type="Pfam" id="PF09836">
    <property type="entry name" value="DUF2063"/>
    <property type="match status" value="1"/>
</dbReference>
<proteinExistence type="predicted"/>
<dbReference type="STRING" id="1498499.EP47_11120"/>
<dbReference type="RefSeq" id="WP_035890871.1">
    <property type="nucleotide sequence ID" value="NZ_JNCF01000058.1"/>
</dbReference>
<protein>
    <recommendedName>
        <fullName evidence="1">Putative DNA-binding domain-containing protein</fullName>
    </recommendedName>
</protein>
<comment type="caution">
    <text evidence="2">The sequence shown here is derived from an EMBL/GenBank/DDBJ whole genome shotgun (WGS) entry which is preliminary data.</text>
</comment>
<dbReference type="OrthoDB" id="343356at2"/>
<accession>A0A0A2SSX7</accession>
<keyword evidence="3" id="KW-1185">Reference proteome</keyword>
<dbReference type="Proteomes" id="UP000054422">
    <property type="component" value="Unassembled WGS sequence"/>
</dbReference>
<sequence>MSTLLTLQKQFQEFIYSGQSSIKESIVQTELVPSETRLGIYKDSYRLRLIECLAANYPTLHAYLGTEEFEKLSTGYIAAYPSSYRSIRWYGDLLPEFIKNYYSKSCYYLYELAELEWKMTLAFDAADDSVVKVEDMAYIPPESWPNMQFVLHPSVHRLNFYWNVFPLWQTLTNNQDIPELNDSPIATAWVLWRGKDYIIQYYSLSEEEAWALDAMIQGMSFGALCEGLCQWIPEEEVGMKAASYLKNWIQNGLLSQCNTNCI</sequence>
<reference evidence="2 3" key="1">
    <citation type="submission" date="2014-05" db="EMBL/GenBank/DDBJ databases">
        <authorList>
            <person name="Rizzardi K."/>
            <person name="Winiecka-Krusnell J."/>
            <person name="Ramliden M."/>
            <person name="Alm E."/>
            <person name="Andersson S."/>
            <person name="Byfors S."/>
        </authorList>
    </citation>
    <scope>NUCLEOTIDE SEQUENCE [LARGE SCALE GENOMIC DNA]</scope>
    <source>
        <strain evidence="2 3">LEGN</strain>
    </source>
</reference>
<evidence type="ECO:0000313" key="3">
    <source>
        <dbReference type="Proteomes" id="UP000054422"/>
    </source>
</evidence>
<dbReference type="InterPro" id="IPR044922">
    <property type="entry name" value="DUF2063_N_sf"/>
</dbReference>
<dbReference type="AlphaFoldDB" id="A0A0A2SSX7"/>
<evidence type="ECO:0000313" key="2">
    <source>
        <dbReference type="EMBL" id="KGP62544.1"/>
    </source>
</evidence>
<feature type="domain" description="Putative DNA-binding" evidence="1">
    <location>
        <begin position="7"/>
        <end position="98"/>
    </location>
</feature>
<name>A0A0A2SSX7_9GAMM</name>
<dbReference type="Gene3D" id="1.10.150.690">
    <property type="entry name" value="DUF2063"/>
    <property type="match status" value="1"/>
</dbReference>
<gene>
    <name evidence="2" type="ORF">EP47_11120</name>
</gene>
<dbReference type="EMBL" id="JNCF01000058">
    <property type="protein sequence ID" value="KGP62544.1"/>
    <property type="molecule type" value="Genomic_DNA"/>
</dbReference>
<evidence type="ECO:0000259" key="1">
    <source>
        <dbReference type="Pfam" id="PF09836"/>
    </source>
</evidence>
<dbReference type="InterPro" id="IPR018640">
    <property type="entry name" value="DUF2063"/>
</dbReference>
<organism evidence="2 3">
    <name type="scientific">Legionella norrlandica</name>
    <dbReference type="NCBI Taxonomy" id="1498499"/>
    <lineage>
        <taxon>Bacteria</taxon>
        <taxon>Pseudomonadati</taxon>
        <taxon>Pseudomonadota</taxon>
        <taxon>Gammaproteobacteria</taxon>
        <taxon>Legionellales</taxon>
        <taxon>Legionellaceae</taxon>
        <taxon>Legionella</taxon>
    </lineage>
</organism>